<evidence type="ECO:0000259" key="7">
    <source>
        <dbReference type="PROSITE" id="PS50198"/>
    </source>
</evidence>
<organism evidence="8 11">
    <name type="scientific">Wallemia mellicola</name>
    <dbReference type="NCBI Taxonomy" id="1708541"/>
    <lineage>
        <taxon>Eukaryota</taxon>
        <taxon>Fungi</taxon>
        <taxon>Dikarya</taxon>
        <taxon>Basidiomycota</taxon>
        <taxon>Wallemiomycotina</taxon>
        <taxon>Wallemiomycetes</taxon>
        <taxon>Wallemiales</taxon>
        <taxon>Wallemiaceae</taxon>
        <taxon>Wallemia</taxon>
    </lineage>
</organism>
<evidence type="ECO:0000256" key="4">
    <source>
        <dbReference type="ARBA" id="ARBA00023235"/>
    </source>
</evidence>
<dbReference type="GO" id="GO:0006364">
    <property type="term" value="P:rRNA processing"/>
    <property type="evidence" value="ECO:0007669"/>
    <property type="project" value="InterPro"/>
</dbReference>
<accession>A0A4T0PTE2</accession>
<dbReference type="InterPro" id="IPR046357">
    <property type="entry name" value="PPIase_dom_sf"/>
</dbReference>
<dbReference type="InterPro" id="IPR000297">
    <property type="entry name" value="PPIase_PpiC"/>
</dbReference>
<dbReference type="EC" id="5.2.1.8" evidence="6"/>
<dbReference type="Pfam" id="PF13616">
    <property type="entry name" value="Rotamase_3"/>
    <property type="match status" value="1"/>
</dbReference>
<evidence type="ECO:0000256" key="5">
    <source>
        <dbReference type="PROSITE-ProRule" id="PRU00278"/>
    </source>
</evidence>
<comment type="similarity">
    <text evidence="2">Belongs to the PpiC/parvulin rotamase family. PIN4 subfamily.</text>
</comment>
<dbReference type="Proteomes" id="UP000305647">
    <property type="component" value="Unassembled WGS sequence"/>
</dbReference>
<evidence type="ECO:0000256" key="3">
    <source>
        <dbReference type="ARBA" id="ARBA00023110"/>
    </source>
</evidence>
<dbReference type="GO" id="GO:0003677">
    <property type="term" value="F:DNA binding"/>
    <property type="evidence" value="ECO:0007669"/>
    <property type="project" value="InterPro"/>
</dbReference>
<dbReference type="EMBL" id="SPRC01000009">
    <property type="protein sequence ID" value="TIB81281.1"/>
    <property type="molecule type" value="Genomic_DNA"/>
</dbReference>
<comment type="catalytic activity">
    <reaction evidence="1 6">
        <text>[protein]-peptidylproline (omega=180) = [protein]-peptidylproline (omega=0)</text>
        <dbReference type="Rhea" id="RHEA:16237"/>
        <dbReference type="Rhea" id="RHEA-COMP:10747"/>
        <dbReference type="Rhea" id="RHEA-COMP:10748"/>
        <dbReference type="ChEBI" id="CHEBI:83833"/>
        <dbReference type="ChEBI" id="CHEBI:83834"/>
        <dbReference type="EC" id="5.2.1.8"/>
    </reaction>
</comment>
<gene>
    <name evidence="9" type="ORF">E3Q10_01173</name>
    <name evidence="8" type="ORF">E3Q22_01236</name>
</gene>
<dbReference type="EMBL" id="SPRO01000008">
    <property type="protein sequence ID" value="TIC32456.1"/>
    <property type="molecule type" value="Genomic_DNA"/>
</dbReference>
<evidence type="ECO:0000313" key="11">
    <source>
        <dbReference type="Proteomes" id="UP000310685"/>
    </source>
</evidence>
<dbReference type="AlphaFoldDB" id="A0A4T0PTE2"/>
<proteinExistence type="inferred from homology"/>
<evidence type="ECO:0000313" key="8">
    <source>
        <dbReference type="EMBL" id="TIB81281.1"/>
    </source>
</evidence>
<keyword evidence="4 5" id="KW-0413">Isomerase</keyword>
<protein>
    <recommendedName>
        <fullName evidence="6">Peptidyl-prolyl cis-trans isomerase</fullName>
        <ecNumber evidence="6">5.2.1.8</ecNumber>
    </recommendedName>
</protein>
<name>A0A4T0PTE2_9BASI</name>
<reference evidence="10 11" key="1">
    <citation type="submission" date="2019-03" db="EMBL/GenBank/DDBJ databases">
        <title>Sequencing 25 genomes of Wallemia mellicola.</title>
        <authorList>
            <person name="Gostincar C."/>
        </authorList>
    </citation>
    <scope>NUCLEOTIDE SEQUENCE [LARGE SCALE GENOMIC DNA]</scope>
    <source>
        <strain evidence="8 11">EXF-6152</strain>
        <strain evidence="9 10">EXF-8738</strain>
    </source>
</reference>
<evidence type="ECO:0000313" key="9">
    <source>
        <dbReference type="EMBL" id="TIC32456.1"/>
    </source>
</evidence>
<dbReference type="PROSITE" id="PS50198">
    <property type="entry name" value="PPIC_PPIASE_2"/>
    <property type="match status" value="1"/>
</dbReference>
<evidence type="ECO:0000313" key="10">
    <source>
        <dbReference type="Proteomes" id="UP000305647"/>
    </source>
</evidence>
<dbReference type="InterPro" id="IPR043323">
    <property type="entry name" value="PIN4"/>
</dbReference>
<dbReference type="Proteomes" id="UP000310685">
    <property type="component" value="Unassembled WGS sequence"/>
</dbReference>
<sequence>MPAKKGGTDKPQKGAQHIQLRHILTEKHSKAAEALEKIKNGEKFDKVAMEYSQDKARAGGLLGLKKKTDLVEPISSIAFDLPINQPSEIVKSEFGYHILLVEARK</sequence>
<evidence type="ECO:0000256" key="6">
    <source>
        <dbReference type="RuleBase" id="RU363014"/>
    </source>
</evidence>
<comment type="caution">
    <text evidence="8">The sequence shown here is derived from an EMBL/GenBank/DDBJ whole genome shotgun (WGS) entry which is preliminary data.</text>
</comment>
<keyword evidence="3 5" id="KW-0697">Rotamase</keyword>
<feature type="domain" description="PpiC" evidence="7">
    <location>
        <begin position="15"/>
        <end position="103"/>
    </location>
</feature>
<dbReference type="PANTHER" id="PTHR45995">
    <property type="match status" value="1"/>
</dbReference>
<dbReference type="Gene3D" id="3.10.50.40">
    <property type="match status" value="1"/>
</dbReference>
<dbReference type="SUPFAM" id="SSF54534">
    <property type="entry name" value="FKBP-like"/>
    <property type="match status" value="1"/>
</dbReference>
<evidence type="ECO:0000256" key="2">
    <source>
        <dbReference type="ARBA" id="ARBA00010242"/>
    </source>
</evidence>
<dbReference type="GO" id="GO:0003755">
    <property type="term" value="F:peptidyl-prolyl cis-trans isomerase activity"/>
    <property type="evidence" value="ECO:0007669"/>
    <property type="project" value="UniProtKB-UniRule"/>
</dbReference>
<evidence type="ECO:0000256" key="1">
    <source>
        <dbReference type="ARBA" id="ARBA00000971"/>
    </source>
</evidence>